<organism evidence="1 2">
    <name type="scientific">Datura stramonium</name>
    <name type="common">Jimsonweed</name>
    <name type="synonym">Common thornapple</name>
    <dbReference type="NCBI Taxonomy" id="4076"/>
    <lineage>
        <taxon>Eukaryota</taxon>
        <taxon>Viridiplantae</taxon>
        <taxon>Streptophyta</taxon>
        <taxon>Embryophyta</taxon>
        <taxon>Tracheophyta</taxon>
        <taxon>Spermatophyta</taxon>
        <taxon>Magnoliopsida</taxon>
        <taxon>eudicotyledons</taxon>
        <taxon>Gunneridae</taxon>
        <taxon>Pentapetalae</taxon>
        <taxon>asterids</taxon>
        <taxon>lamiids</taxon>
        <taxon>Solanales</taxon>
        <taxon>Solanaceae</taxon>
        <taxon>Solanoideae</taxon>
        <taxon>Datureae</taxon>
        <taxon>Datura</taxon>
    </lineage>
</organism>
<reference evidence="1 2" key="1">
    <citation type="journal article" date="2021" name="BMC Genomics">
        <title>Datura genome reveals duplications of psychoactive alkaloid biosynthetic genes and high mutation rate following tissue culture.</title>
        <authorList>
            <person name="Rajewski A."/>
            <person name="Carter-House D."/>
            <person name="Stajich J."/>
            <person name="Litt A."/>
        </authorList>
    </citation>
    <scope>NUCLEOTIDE SEQUENCE [LARGE SCALE GENOMIC DNA]</scope>
    <source>
        <strain evidence="1">AR-01</strain>
    </source>
</reference>
<proteinExistence type="predicted"/>
<keyword evidence="2" id="KW-1185">Reference proteome</keyword>
<feature type="non-terminal residue" evidence="1">
    <location>
        <position position="51"/>
    </location>
</feature>
<name>A0ABS8VN66_DATST</name>
<evidence type="ECO:0000313" key="2">
    <source>
        <dbReference type="Proteomes" id="UP000823775"/>
    </source>
</evidence>
<evidence type="ECO:0000313" key="1">
    <source>
        <dbReference type="EMBL" id="MCE0481259.1"/>
    </source>
</evidence>
<accession>A0ABS8VN66</accession>
<protein>
    <submittedName>
        <fullName evidence="1">Uncharacterized protein</fullName>
    </submittedName>
</protein>
<gene>
    <name evidence="1" type="ORF">HAX54_038855</name>
</gene>
<comment type="caution">
    <text evidence="1">The sequence shown here is derived from an EMBL/GenBank/DDBJ whole genome shotgun (WGS) entry which is preliminary data.</text>
</comment>
<dbReference type="EMBL" id="JACEIK010005339">
    <property type="protein sequence ID" value="MCE0481259.1"/>
    <property type="molecule type" value="Genomic_DNA"/>
</dbReference>
<dbReference type="Proteomes" id="UP000823775">
    <property type="component" value="Unassembled WGS sequence"/>
</dbReference>
<feature type="non-terminal residue" evidence="1">
    <location>
        <position position="1"/>
    </location>
</feature>
<sequence length="51" mass="5589">HGGDQSVGLNVGSPSLSHLMKKNQDHDQMMAAMETNIALLTKKLIEDEVKK</sequence>